<accession>A0A1Y2G6R9</accession>
<proteinExistence type="predicted"/>
<evidence type="ECO:0000256" key="1">
    <source>
        <dbReference type="SAM" id="Phobius"/>
    </source>
</evidence>
<evidence type="ECO:0000313" key="2">
    <source>
        <dbReference type="EMBL" id="ORY98421.1"/>
    </source>
</evidence>
<name>A0A1Y2G6R9_9FUNG</name>
<sequence length="177" mass="19961">MTLEAFEILFPTLFKYSFLTMIIPYAPLAPLLLLSSASASHWACYKKRMSGLGWNVDAVIADPNGILIAKTSWHNDFADVYTKTNHRGRMDIRKDFRSWSFAMDGNDYGTFYANEVSNLHNGVDKIAFGCYDTSGTDYCTQYASIKELCYYTWSIDFARTQKALKALGCSMGSRANT</sequence>
<keyword evidence="1" id="KW-0472">Membrane</keyword>
<dbReference type="InParanoid" id="A0A1Y2G6R9"/>
<keyword evidence="3" id="KW-1185">Reference proteome</keyword>
<dbReference type="RefSeq" id="XP_021875792.1">
    <property type="nucleotide sequence ID" value="XM_022026957.1"/>
</dbReference>
<dbReference type="Proteomes" id="UP000193648">
    <property type="component" value="Unassembled WGS sequence"/>
</dbReference>
<dbReference type="GeneID" id="33568800"/>
<dbReference type="EMBL" id="MCFF01000069">
    <property type="protein sequence ID" value="ORY98421.1"/>
    <property type="molecule type" value="Genomic_DNA"/>
</dbReference>
<keyword evidence="1" id="KW-0812">Transmembrane</keyword>
<protein>
    <submittedName>
        <fullName evidence="2">Uncharacterized protein</fullName>
    </submittedName>
</protein>
<feature type="transmembrane region" description="Helical" evidence="1">
    <location>
        <begin position="16"/>
        <end position="39"/>
    </location>
</feature>
<keyword evidence="1" id="KW-1133">Transmembrane helix</keyword>
<organism evidence="2 3">
    <name type="scientific">Lobosporangium transversale</name>
    <dbReference type="NCBI Taxonomy" id="64571"/>
    <lineage>
        <taxon>Eukaryota</taxon>
        <taxon>Fungi</taxon>
        <taxon>Fungi incertae sedis</taxon>
        <taxon>Mucoromycota</taxon>
        <taxon>Mortierellomycotina</taxon>
        <taxon>Mortierellomycetes</taxon>
        <taxon>Mortierellales</taxon>
        <taxon>Mortierellaceae</taxon>
        <taxon>Lobosporangium</taxon>
    </lineage>
</organism>
<gene>
    <name evidence="2" type="ORF">BCR41DRAFT_375504</name>
</gene>
<comment type="caution">
    <text evidence="2">The sequence shown here is derived from an EMBL/GenBank/DDBJ whole genome shotgun (WGS) entry which is preliminary data.</text>
</comment>
<dbReference type="AlphaFoldDB" id="A0A1Y2G6R9"/>
<evidence type="ECO:0000313" key="3">
    <source>
        <dbReference type="Proteomes" id="UP000193648"/>
    </source>
</evidence>
<reference evidence="2 3" key="1">
    <citation type="submission" date="2016-07" db="EMBL/GenBank/DDBJ databases">
        <title>Pervasive Adenine N6-methylation of Active Genes in Fungi.</title>
        <authorList>
            <consortium name="DOE Joint Genome Institute"/>
            <person name="Mondo S.J."/>
            <person name="Dannebaum R.O."/>
            <person name="Kuo R.C."/>
            <person name="Labutti K."/>
            <person name="Haridas S."/>
            <person name="Kuo A."/>
            <person name="Salamov A."/>
            <person name="Ahrendt S.R."/>
            <person name="Lipzen A."/>
            <person name="Sullivan W."/>
            <person name="Andreopoulos W.B."/>
            <person name="Clum A."/>
            <person name="Lindquist E."/>
            <person name="Daum C."/>
            <person name="Ramamoorthy G.K."/>
            <person name="Gryganskyi A."/>
            <person name="Culley D."/>
            <person name="Magnuson J.K."/>
            <person name="James T.Y."/>
            <person name="O'Malley M.A."/>
            <person name="Stajich J.E."/>
            <person name="Spatafora J.W."/>
            <person name="Visel A."/>
            <person name="Grigoriev I.V."/>
        </authorList>
    </citation>
    <scope>NUCLEOTIDE SEQUENCE [LARGE SCALE GENOMIC DNA]</scope>
    <source>
        <strain evidence="2 3">NRRL 3116</strain>
    </source>
</reference>